<sequence length="197" mass="22707">MPVSNKTTACHILKWCMFALTVILLHRKQHKGGKWLILHGSKNSRMKLHQFDRAKSIGLVRQTFGKMIIKLKWLWKNNNDEDHTDRFNVSTARMFVDRRSSRKGLPSQKALYGLKASPRAWQKPGQYIWLSGITKMNSGIEDDIMDPVMQCTTLPAFGFSPHKLVSFVTEIHTLSIDISLREWLIMNRCANCSASEY</sequence>
<protein>
    <submittedName>
        <fullName evidence="2">Uncharacterized protein</fullName>
    </submittedName>
</protein>
<keyword evidence="3" id="KW-1185">Reference proteome</keyword>
<proteinExistence type="predicted"/>
<name>A0ABQ5BW68_9ASTR</name>
<dbReference type="Proteomes" id="UP001151760">
    <property type="component" value="Unassembled WGS sequence"/>
</dbReference>
<keyword evidence="1" id="KW-0732">Signal</keyword>
<feature type="signal peptide" evidence="1">
    <location>
        <begin position="1"/>
        <end position="21"/>
    </location>
</feature>
<evidence type="ECO:0000313" key="2">
    <source>
        <dbReference type="EMBL" id="GJT17339.1"/>
    </source>
</evidence>
<organism evidence="2 3">
    <name type="scientific">Tanacetum coccineum</name>
    <dbReference type="NCBI Taxonomy" id="301880"/>
    <lineage>
        <taxon>Eukaryota</taxon>
        <taxon>Viridiplantae</taxon>
        <taxon>Streptophyta</taxon>
        <taxon>Embryophyta</taxon>
        <taxon>Tracheophyta</taxon>
        <taxon>Spermatophyta</taxon>
        <taxon>Magnoliopsida</taxon>
        <taxon>eudicotyledons</taxon>
        <taxon>Gunneridae</taxon>
        <taxon>Pentapetalae</taxon>
        <taxon>asterids</taxon>
        <taxon>campanulids</taxon>
        <taxon>Asterales</taxon>
        <taxon>Asteraceae</taxon>
        <taxon>Asteroideae</taxon>
        <taxon>Anthemideae</taxon>
        <taxon>Anthemidinae</taxon>
        <taxon>Tanacetum</taxon>
    </lineage>
</organism>
<accession>A0ABQ5BW68</accession>
<comment type="caution">
    <text evidence="2">The sequence shown here is derived from an EMBL/GenBank/DDBJ whole genome shotgun (WGS) entry which is preliminary data.</text>
</comment>
<reference evidence="2" key="1">
    <citation type="journal article" date="2022" name="Int. J. Mol. Sci.">
        <title>Draft Genome of Tanacetum Coccineum: Genomic Comparison of Closely Related Tanacetum-Family Plants.</title>
        <authorList>
            <person name="Yamashiro T."/>
            <person name="Shiraishi A."/>
            <person name="Nakayama K."/>
            <person name="Satake H."/>
        </authorList>
    </citation>
    <scope>NUCLEOTIDE SEQUENCE</scope>
</reference>
<evidence type="ECO:0000313" key="3">
    <source>
        <dbReference type="Proteomes" id="UP001151760"/>
    </source>
</evidence>
<dbReference type="EMBL" id="BQNB010013548">
    <property type="protein sequence ID" value="GJT17339.1"/>
    <property type="molecule type" value="Genomic_DNA"/>
</dbReference>
<reference evidence="2" key="2">
    <citation type="submission" date="2022-01" db="EMBL/GenBank/DDBJ databases">
        <authorList>
            <person name="Yamashiro T."/>
            <person name="Shiraishi A."/>
            <person name="Satake H."/>
            <person name="Nakayama K."/>
        </authorList>
    </citation>
    <scope>NUCLEOTIDE SEQUENCE</scope>
</reference>
<feature type="chain" id="PRO_5045559589" evidence="1">
    <location>
        <begin position="22"/>
        <end position="197"/>
    </location>
</feature>
<evidence type="ECO:0000256" key="1">
    <source>
        <dbReference type="SAM" id="SignalP"/>
    </source>
</evidence>
<gene>
    <name evidence="2" type="ORF">Tco_0876045</name>
</gene>